<dbReference type="Gene3D" id="3.40.50.11690">
    <property type="entry name" value="Cell division protein FtsQ/DivIB"/>
    <property type="match status" value="1"/>
</dbReference>
<reference evidence="11" key="1">
    <citation type="journal article" date="2020" name="J. ISSAAS">
        <title>Lactobacilli and other gastrointestinal microbiota of Peromyscus leucopus, reservoir host for agents of Lyme disease and other zoonoses in North America.</title>
        <authorList>
            <person name="Milovic A."/>
            <person name="Bassam K."/>
            <person name="Shao H."/>
            <person name="Chatzistamou I."/>
            <person name="Tufts D.M."/>
            <person name="Diuk-Wasser M."/>
            <person name="Barbour A.G."/>
        </authorList>
    </citation>
    <scope>NUCLEOTIDE SEQUENCE</scope>
    <source>
        <strain evidence="11">LL90</strain>
    </source>
</reference>
<evidence type="ECO:0000259" key="10">
    <source>
        <dbReference type="PROSITE" id="PS51779"/>
    </source>
</evidence>
<keyword evidence="8" id="KW-0131">Cell cycle</keyword>
<keyword evidence="4" id="KW-0132">Cell division</keyword>
<protein>
    <recommendedName>
        <fullName evidence="10">POTRA domain-containing protein</fullName>
    </recommendedName>
</protein>
<gene>
    <name evidence="11" type="ORF">PlAlph_0480</name>
</gene>
<evidence type="ECO:0000256" key="8">
    <source>
        <dbReference type="ARBA" id="ARBA00023306"/>
    </source>
</evidence>
<dbReference type="EMBL" id="MN990728">
    <property type="protein sequence ID" value="QIM10294.1"/>
    <property type="molecule type" value="Genomic_DNA"/>
</dbReference>
<keyword evidence="2" id="KW-1003">Cell membrane</keyword>
<dbReference type="InterPro" id="IPR013685">
    <property type="entry name" value="POTRA_FtsQ_type"/>
</dbReference>
<dbReference type="Pfam" id="PF03799">
    <property type="entry name" value="FtsQ_DivIB_C"/>
    <property type="match status" value="1"/>
</dbReference>
<dbReference type="InterPro" id="IPR034746">
    <property type="entry name" value="POTRA"/>
</dbReference>
<feature type="transmembrane region" description="Helical" evidence="9">
    <location>
        <begin position="33"/>
        <end position="53"/>
    </location>
</feature>
<evidence type="ECO:0000256" key="6">
    <source>
        <dbReference type="ARBA" id="ARBA00022989"/>
    </source>
</evidence>
<dbReference type="Gene3D" id="3.10.20.310">
    <property type="entry name" value="membrane protein fhac"/>
    <property type="match status" value="1"/>
</dbReference>
<organism evidence="11">
    <name type="scientific">uncultured Alphaproteobacteria bacterium</name>
    <dbReference type="NCBI Taxonomy" id="91750"/>
    <lineage>
        <taxon>Bacteria</taxon>
        <taxon>Pseudomonadati</taxon>
        <taxon>Pseudomonadota</taxon>
        <taxon>Alphaproteobacteria</taxon>
        <taxon>environmental samples</taxon>
    </lineage>
</organism>
<keyword evidence="5 9" id="KW-0812">Transmembrane</keyword>
<dbReference type="GO" id="GO:0016020">
    <property type="term" value="C:membrane"/>
    <property type="evidence" value="ECO:0007669"/>
    <property type="project" value="UniProtKB-SubCell"/>
</dbReference>
<keyword evidence="3" id="KW-0997">Cell inner membrane</keyword>
<evidence type="ECO:0000256" key="3">
    <source>
        <dbReference type="ARBA" id="ARBA00022519"/>
    </source>
</evidence>
<dbReference type="PROSITE" id="PS51779">
    <property type="entry name" value="POTRA"/>
    <property type="match status" value="1"/>
</dbReference>
<evidence type="ECO:0000256" key="4">
    <source>
        <dbReference type="ARBA" id="ARBA00022618"/>
    </source>
</evidence>
<evidence type="ECO:0000313" key="11">
    <source>
        <dbReference type="EMBL" id="QIM10294.1"/>
    </source>
</evidence>
<evidence type="ECO:0000256" key="2">
    <source>
        <dbReference type="ARBA" id="ARBA00022475"/>
    </source>
</evidence>
<evidence type="ECO:0000256" key="9">
    <source>
        <dbReference type="SAM" id="Phobius"/>
    </source>
</evidence>
<evidence type="ECO:0000256" key="7">
    <source>
        <dbReference type="ARBA" id="ARBA00023136"/>
    </source>
</evidence>
<sequence length="294" mass="33774">MWFRKKNIKPEISAPQIDENLRVSLPRLWPYRLIGNLFLLGLTASAALGIYIVKTNFVGQKLTSVSDYLIDFTTKIGFTVDDILVYGRTKTPMEEVNNVINLHRGDNIFSPDIHQLRNDLEQLPWVKSARIERSYMPNIIKIGLTERRVQAIWQINGRFYPVDTEGRVINTEQLPRIPLLLIVGAGAPEHLNELLAVVKSDDNLYKRIKAANFISERRWNIILDDIEDGITIKLPAQDIAAAWKKLIKLNQTRGLLKRKLTIIDLRFDNKILVTPRKLPSTERLSMHGKQEHGI</sequence>
<dbReference type="Pfam" id="PF08478">
    <property type="entry name" value="POTRA_1"/>
    <property type="match status" value="1"/>
</dbReference>
<dbReference type="PANTHER" id="PTHR35851">
    <property type="entry name" value="CELL DIVISION PROTEIN FTSQ"/>
    <property type="match status" value="1"/>
</dbReference>
<dbReference type="InterPro" id="IPR005548">
    <property type="entry name" value="Cell_div_FtsQ/DivIB_C"/>
</dbReference>
<keyword evidence="7 9" id="KW-0472">Membrane</keyword>
<feature type="domain" description="POTRA" evidence="10">
    <location>
        <begin position="78"/>
        <end position="147"/>
    </location>
</feature>
<keyword evidence="6 9" id="KW-1133">Transmembrane helix</keyword>
<dbReference type="InterPro" id="IPR045335">
    <property type="entry name" value="FtsQ_C_sf"/>
</dbReference>
<comment type="subcellular location">
    <subcellularLocation>
        <location evidence="1">Membrane</location>
    </subcellularLocation>
</comment>
<dbReference type="GO" id="GO:0090529">
    <property type="term" value="P:cell septum assembly"/>
    <property type="evidence" value="ECO:0007669"/>
    <property type="project" value="InterPro"/>
</dbReference>
<accession>A0A6G8F1Y3</accession>
<dbReference type="AlphaFoldDB" id="A0A6G8F1Y3"/>
<evidence type="ECO:0000256" key="1">
    <source>
        <dbReference type="ARBA" id="ARBA00004370"/>
    </source>
</evidence>
<name>A0A6G8F1Y3_9PROT</name>
<dbReference type="PANTHER" id="PTHR35851:SF1">
    <property type="entry name" value="CELL DIVISION PROTEIN FTSQ"/>
    <property type="match status" value="1"/>
</dbReference>
<evidence type="ECO:0000256" key="5">
    <source>
        <dbReference type="ARBA" id="ARBA00022692"/>
    </source>
</evidence>
<proteinExistence type="predicted"/>
<dbReference type="InterPro" id="IPR026579">
    <property type="entry name" value="FtsQ"/>
</dbReference>